<feature type="non-terminal residue" evidence="1">
    <location>
        <position position="1"/>
    </location>
</feature>
<dbReference type="EMBL" id="CACRXK020006326">
    <property type="protein sequence ID" value="CAB4009070.1"/>
    <property type="molecule type" value="Genomic_DNA"/>
</dbReference>
<keyword evidence="2" id="KW-1185">Reference proteome</keyword>
<accession>A0A7D9EIR3</accession>
<evidence type="ECO:0000313" key="1">
    <source>
        <dbReference type="EMBL" id="CAB4009070.1"/>
    </source>
</evidence>
<proteinExistence type="predicted"/>
<evidence type="ECO:0000313" key="2">
    <source>
        <dbReference type="Proteomes" id="UP001152795"/>
    </source>
</evidence>
<gene>
    <name evidence="1" type="ORF">PACLA_8A088261</name>
</gene>
<reference evidence="1" key="1">
    <citation type="submission" date="2020-04" db="EMBL/GenBank/DDBJ databases">
        <authorList>
            <person name="Alioto T."/>
            <person name="Alioto T."/>
            <person name="Gomez Garrido J."/>
        </authorList>
    </citation>
    <scope>NUCLEOTIDE SEQUENCE</scope>
    <source>
        <strain evidence="1">A484AB</strain>
    </source>
</reference>
<sequence>MEGIDSVEDELFMQAAYNDITQRPNVILKDGFQTSELESGVDFEVKEKYRDE</sequence>
<protein>
    <submittedName>
        <fullName evidence="1">Uncharacterized protein</fullName>
    </submittedName>
</protein>
<dbReference type="AlphaFoldDB" id="A0A7D9EIR3"/>
<comment type="caution">
    <text evidence="1">The sequence shown here is derived from an EMBL/GenBank/DDBJ whole genome shotgun (WGS) entry which is preliminary data.</text>
</comment>
<dbReference type="Proteomes" id="UP001152795">
    <property type="component" value="Unassembled WGS sequence"/>
</dbReference>
<name>A0A7D9EIR3_PARCT</name>
<organism evidence="1 2">
    <name type="scientific">Paramuricea clavata</name>
    <name type="common">Red gorgonian</name>
    <name type="synonym">Violescent sea-whip</name>
    <dbReference type="NCBI Taxonomy" id="317549"/>
    <lineage>
        <taxon>Eukaryota</taxon>
        <taxon>Metazoa</taxon>
        <taxon>Cnidaria</taxon>
        <taxon>Anthozoa</taxon>
        <taxon>Octocorallia</taxon>
        <taxon>Malacalcyonacea</taxon>
        <taxon>Plexauridae</taxon>
        <taxon>Paramuricea</taxon>
    </lineage>
</organism>